<comment type="subcellular location">
    <subcellularLocation>
        <location evidence="1">Cell inner membrane</location>
        <topology evidence="1">Multi-pass membrane protein</topology>
    </subcellularLocation>
</comment>
<evidence type="ECO:0000256" key="10">
    <source>
        <dbReference type="SAM" id="Phobius"/>
    </source>
</evidence>
<protein>
    <recommendedName>
        <fullName evidence="3">Multidrug export protein MepA</fullName>
    </recommendedName>
</protein>
<dbReference type="EMBL" id="AWGA01000086">
    <property type="protein sequence ID" value="TEA26422.1"/>
    <property type="molecule type" value="Genomic_DNA"/>
</dbReference>
<feature type="transmembrane region" description="Helical" evidence="10">
    <location>
        <begin position="294"/>
        <end position="315"/>
    </location>
</feature>
<feature type="transmembrane region" description="Helical" evidence="10">
    <location>
        <begin position="53"/>
        <end position="77"/>
    </location>
</feature>
<feature type="transmembrane region" description="Helical" evidence="10">
    <location>
        <begin position="200"/>
        <end position="221"/>
    </location>
</feature>
<keyword evidence="12" id="KW-1185">Reference proteome</keyword>
<gene>
    <name evidence="11" type="ORF">O970_08795</name>
</gene>
<proteinExistence type="inferred from homology"/>
<evidence type="ECO:0000256" key="7">
    <source>
        <dbReference type="ARBA" id="ARBA00022989"/>
    </source>
</evidence>
<dbReference type="GO" id="GO:0005886">
    <property type="term" value="C:plasma membrane"/>
    <property type="evidence" value="ECO:0007669"/>
    <property type="project" value="UniProtKB-SubCell"/>
</dbReference>
<name>A0AB94IAL3_9GAMM</name>
<dbReference type="InterPro" id="IPR051327">
    <property type="entry name" value="MATE_MepA_subfamily"/>
</dbReference>
<feature type="transmembrane region" description="Helical" evidence="10">
    <location>
        <begin position="141"/>
        <end position="159"/>
    </location>
</feature>
<keyword evidence="4" id="KW-0813">Transport</keyword>
<organism evidence="11 12">
    <name type="scientific">Candidatus Schmidhempelia bombi str. Bimp</name>
    <dbReference type="NCBI Taxonomy" id="1387197"/>
    <lineage>
        <taxon>Bacteria</taxon>
        <taxon>Pseudomonadati</taxon>
        <taxon>Pseudomonadota</taxon>
        <taxon>Gammaproteobacteria</taxon>
        <taxon>Orbales</taxon>
        <taxon>Orbaceae</taxon>
        <taxon>Candidatus Schmidhempelia</taxon>
    </lineage>
</organism>
<dbReference type="PANTHER" id="PTHR43823:SF3">
    <property type="entry name" value="MULTIDRUG EXPORT PROTEIN MEPA"/>
    <property type="match status" value="1"/>
</dbReference>
<dbReference type="GO" id="GO:0015297">
    <property type="term" value="F:antiporter activity"/>
    <property type="evidence" value="ECO:0007669"/>
    <property type="project" value="InterPro"/>
</dbReference>
<dbReference type="Proteomes" id="UP000506160">
    <property type="component" value="Unassembled WGS sequence"/>
</dbReference>
<dbReference type="AlphaFoldDB" id="A0AB94IAL3"/>
<keyword evidence="6 10" id="KW-0812">Transmembrane</keyword>
<feature type="transmembrane region" description="Helical" evidence="10">
    <location>
        <begin position="400"/>
        <end position="421"/>
    </location>
</feature>
<sequence>MDKQTNTSYSSFANEKISRLFWRYALPAIIGAVVNTLYNIIDGIFIGHWVGKEALSGLGIILPIMNFLAAIGMLVGVGSASRMSIALGENNNHFAEKIAGTSFLLTLLLSGSMMMFIFLFLKPILIFVGASDVTYPYARDFLQIYLPGGIFLTLCFNFNNMMRASGYPLKAMITMLISVIANIILAPIFILWLGLGMRGAAMATVLSMMISFIFVICHFLNKNSDIRLRKANLKFRWDIVKSIISIGISPFFIQIAASIVVIFINYQLRKYATLSHVPSDDAIAAFSNVNRLTMLILMVVVGLTQGMQPIIGYNFGAKNINRVVETLFYAIKVATLITTIGFVISFFLPHFLVSLFSPDHELIALSATALRYITLAYCLIGFQMVATSFFQCIGMSKQAIVLSLSRQVLFFLPIVWLLPHWFGLNGIWLASPVADCLSAGVTALLLFHQLKRFKCQFKDRR</sequence>
<feature type="transmembrane region" description="Helical" evidence="10">
    <location>
        <begin position="427"/>
        <end position="447"/>
    </location>
</feature>
<evidence type="ECO:0000256" key="9">
    <source>
        <dbReference type="ARBA" id="ARBA00023251"/>
    </source>
</evidence>
<feature type="transmembrane region" description="Helical" evidence="10">
    <location>
        <begin position="98"/>
        <end position="121"/>
    </location>
</feature>
<evidence type="ECO:0000256" key="6">
    <source>
        <dbReference type="ARBA" id="ARBA00022692"/>
    </source>
</evidence>
<keyword evidence="7 10" id="KW-1133">Transmembrane helix</keyword>
<keyword evidence="5" id="KW-1003">Cell membrane</keyword>
<keyword evidence="8 10" id="KW-0472">Membrane</keyword>
<evidence type="ECO:0000256" key="5">
    <source>
        <dbReference type="ARBA" id="ARBA00022475"/>
    </source>
</evidence>
<dbReference type="InterPro" id="IPR045070">
    <property type="entry name" value="MATE_MepA-like"/>
</dbReference>
<dbReference type="InterPro" id="IPR048279">
    <property type="entry name" value="MdtK-like"/>
</dbReference>
<feature type="transmembrane region" description="Helical" evidence="10">
    <location>
        <begin position="327"/>
        <end position="352"/>
    </location>
</feature>
<comment type="caution">
    <text evidence="11">The sequence shown here is derived from an EMBL/GenBank/DDBJ whole genome shotgun (WGS) entry which is preliminary data.</text>
</comment>
<evidence type="ECO:0000256" key="8">
    <source>
        <dbReference type="ARBA" id="ARBA00023136"/>
    </source>
</evidence>
<feature type="transmembrane region" description="Helical" evidence="10">
    <location>
        <begin position="242"/>
        <end position="264"/>
    </location>
</feature>
<dbReference type="PANTHER" id="PTHR43823">
    <property type="entry name" value="SPORULATION PROTEIN YKVU"/>
    <property type="match status" value="1"/>
</dbReference>
<accession>A0AB94IAL3</accession>
<dbReference type="GO" id="GO:0042910">
    <property type="term" value="F:xenobiotic transmembrane transporter activity"/>
    <property type="evidence" value="ECO:0007669"/>
    <property type="project" value="InterPro"/>
</dbReference>
<evidence type="ECO:0000256" key="1">
    <source>
        <dbReference type="ARBA" id="ARBA00004429"/>
    </source>
</evidence>
<evidence type="ECO:0000256" key="4">
    <source>
        <dbReference type="ARBA" id="ARBA00022448"/>
    </source>
</evidence>
<feature type="transmembrane region" description="Helical" evidence="10">
    <location>
        <begin position="171"/>
        <end position="194"/>
    </location>
</feature>
<dbReference type="GO" id="GO:0046677">
    <property type="term" value="P:response to antibiotic"/>
    <property type="evidence" value="ECO:0007669"/>
    <property type="project" value="UniProtKB-KW"/>
</dbReference>
<feature type="transmembrane region" description="Helical" evidence="10">
    <location>
        <begin position="372"/>
        <end position="393"/>
    </location>
</feature>
<dbReference type="InterPro" id="IPR002528">
    <property type="entry name" value="MATE_fam"/>
</dbReference>
<dbReference type="CDD" id="cd13143">
    <property type="entry name" value="MATE_MepA_like"/>
    <property type="match status" value="1"/>
</dbReference>
<dbReference type="Pfam" id="PF01554">
    <property type="entry name" value="MatE"/>
    <property type="match status" value="2"/>
</dbReference>
<evidence type="ECO:0000313" key="12">
    <source>
        <dbReference type="Proteomes" id="UP000506160"/>
    </source>
</evidence>
<evidence type="ECO:0000256" key="2">
    <source>
        <dbReference type="ARBA" id="ARBA00008417"/>
    </source>
</evidence>
<dbReference type="NCBIfam" id="TIGR00797">
    <property type="entry name" value="matE"/>
    <property type="match status" value="1"/>
</dbReference>
<feature type="transmembrane region" description="Helical" evidence="10">
    <location>
        <begin position="21"/>
        <end position="41"/>
    </location>
</feature>
<evidence type="ECO:0000256" key="3">
    <source>
        <dbReference type="ARBA" id="ARBA00022106"/>
    </source>
</evidence>
<evidence type="ECO:0000313" key="11">
    <source>
        <dbReference type="EMBL" id="TEA26422.1"/>
    </source>
</evidence>
<keyword evidence="9" id="KW-0046">Antibiotic resistance</keyword>
<dbReference type="PIRSF" id="PIRSF006603">
    <property type="entry name" value="DinF"/>
    <property type="match status" value="1"/>
</dbReference>
<dbReference type="RefSeq" id="WP_133459333.1">
    <property type="nucleotide sequence ID" value="NZ_AWGA01000086.1"/>
</dbReference>
<reference evidence="11 12" key="1">
    <citation type="journal article" date="2014" name="Appl. Environ. Microbiol.">
        <title>Genomic features of a bumble bee symbiont reflect its host environment.</title>
        <authorList>
            <person name="Martinson V.G."/>
            <person name="Magoc T."/>
            <person name="Koch H."/>
            <person name="Salzberg S.L."/>
            <person name="Moran N.A."/>
        </authorList>
    </citation>
    <scope>NUCLEOTIDE SEQUENCE [LARGE SCALE GENOMIC DNA]</scope>
    <source>
        <strain evidence="11 12">Bimp</strain>
    </source>
</reference>
<comment type="similarity">
    <text evidence="2">Belongs to the multi antimicrobial extrusion (MATE) (TC 2.A.66.1) family. MepA subfamily.</text>
</comment>